<organism evidence="5 6">
    <name type="scientific">Parathielavia appendiculata</name>
    <dbReference type="NCBI Taxonomy" id="2587402"/>
    <lineage>
        <taxon>Eukaryota</taxon>
        <taxon>Fungi</taxon>
        <taxon>Dikarya</taxon>
        <taxon>Ascomycota</taxon>
        <taxon>Pezizomycotina</taxon>
        <taxon>Sordariomycetes</taxon>
        <taxon>Sordariomycetidae</taxon>
        <taxon>Sordariales</taxon>
        <taxon>Chaetomiaceae</taxon>
        <taxon>Parathielavia</taxon>
    </lineage>
</organism>
<keyword evidence="3" id="KW-0501">Molybdenum cofactor biosynthesis</keyword>
<comment type="pathway">
    <text evidence="3">Cofactor biosynthesis; molybdopterin biosynthesis.</text>
</comment>
<dbReference type="PANTHER" id="PTHR10192:SF30">
    <property type="entry name" value="MOLYBDOPTERIN ADENYLYLTRANSFERASE"/>
    <property type="match status" value="1"/>
</dbReference>
<evidence type="ECO:0000256" key="3">
    <source>
        <dbReference type="RuleBase" id="RU365090"/>
    </source>
</evidence>
<evidence type="ECO:0000313" key="6">
    <source>
        <dbReference type="Proteomes" id="UP001302602"/>
    </source>
</evidence>
<dbReference type="InterPro" id="IPR038987">
    <property type="entry name" value="MoeA-like"/>
</dbReference>
<dbReference type="Gene3D" id="3.90.105.10">
    <property type="entry name" value="Molybdopterin biosynthesis moea protein, domain 2"/>
    <property type="match status" value="1"/>
</dbReference>
<dbReference type="InterPro" id="IPR036135">
    <property type="entry name" value="MoeA_linker/N_sf"/>
</dbReference>
<dbReference type="PANTHER" id="PTHR10192">
    <property type="entry name" value="MOLYBDOPTERIN BIOSYNTHESIS PROTEIN"/>
    <property type="match status" value="1"/>
</dbReference>
<dbReference type="Pfam" id="PF03453">
    <property type="entry name" value="MoeA_N"/>
    <property type="match status" value="1"/>
</dbReference>
<sequence>MDGYAIRSQATVTASPNSPVMFLVTGTIAAGDDPCVARTAGAHVEYDRDGGLQTCVEIMTGAIFPDEYDACVKVEDTVPVFEPTRRRGAHILVTRPVPPNANRRSAGSDILKGDVVVEKGDTIQLSHMLPLASLGLGAIPLERKPRVGIWSTGNEMVNGNGSTRDANGPYLTAAVRYMGLPAHFLGVLDDEPASLRRHVEMAAASGQYDVLLTSGGVSKGRFDHVRAAVDEMGGEAVFHGLSIRPGHPVLFAMLPGKGGKTAFFGLPGNPGAAAACFRFLTVPYLREFQGQARELPVLAKLLRRPGTSGEKHSCSANQDTDCFRHGILSTSAAGQLMVEASAEQSPSKLSPFKAANCWIHFRPESSATIPGPGGSGLVECYPASPTGGVLLSPNLCN</sequence>
<keyword evidence="3" id="KW-0460">Magnesium</keyword>
<dbReference type="Proteomes" id="UP001302602">
    <property type="component" value="Unassembled WGS sequence"/>
</dbReference>
<evidence type="ECO:0000256" key="2">
    <source>
        <dbReference type="ARBA" id="ARBA00012509"/>
    </source>
</evidence>
<gene>
    <name evidence="5" type="ORF">N657DRAFT_647539</name>
</gene>
<dbReference type="GO" id="GO:0006777">
    <property type="term" value="P:Mo-molybdopterin cofactor biosynthetic process"/>
    <property type="evidence" value="ECO:0007669"/>
    <property type="project" value="UniProtKB-UniRule"/>
</dbReference>
<comment type="cofactor">
    <cofactor evidence="3">
        <name>Mg(2+)</name>
        <dbReference type="ChEBI" id="CHEBI:18420"/>
    </cofactor>
</comment>
<comment type="function">
    <text evidence="3">Catalyzes two steps in the biosynthesis of the molybdenum cofactor. In the first step, molybdopterin is adenylated. Subsequently, molybdate is inserted into adenylated molybdopterin and AMP is released.</text>
</comment>
<dbReference type="SUPFAM" id="SSF63882">
    <property type="entry name" value="MoeA N-terminal region -like"/>
    <property type="match status" value="1"/>
</dbReference>
<dbReference type="GO" id="GO:0005524">
    <property type="term" value="F:ATP binding"/>
    <property type="evidence" value="ECO:0007669"/>
    <property type="project" value="UniProtKB-UniRule"/>
</dbReference>
<evidence type="ECO:0000256" key="1">
    <source>
        <dbReference type="ARBA" id="ARBA00008339"/>
    </source>
</evidence>
<dbReference type="InterPro" id="IPR036425">
    <property type="entry name" value="MoaB/Mog-like_dom_sf"/>
</dbReference>
<reference evidence="5" key="2">
    <citation type="submission" date="2023-05" db="EMBL/GenBank/DDBJ databases">
        <authorList>
            <consortium name="Lawrence Berkeley National Laboratory"/>
            <person name="Steindorff A."/>
            <person name="Hensen N."/>
            <person name="Bonometti L."/>
            <person name="Westerberg I."/>
            <person name="Brannstrom I.O."/>
            <person name="Guillou S."/>
            <person name="Cros-Aarteil S."/>
            <person name="Calhoun S."/>
            <person name="Haridas S."/>
            <person name="Kuo A."/>
            <person name="Mondo S."/>
            <person name="Pangilinan J."/>
            <person name="Riley R."/>
            <person name="Labutti K."/>
            <person name="Andreopoulos B."/>
            <person name="Lipzen A."/>
            <person name="Chen C."/>
            <person name="Yanf M."/>
            <person name="Daum C."/>
            <person name="Ng V."/>
            <person name="Clum A."/>
            <person name="Ohm R."/>
            <person name="Martin F."/>
            <person name="Silar P."/>
            <person name="Natvig D."/>
            <person name="Lalanne C."/>
            <person name="Gautier V."/>
            <person name="Ament-Velasquez S.L."/>
            <person name="Kruys A."/>
            <person name="Hutchinson M.I."/>
            <person name="Powell A.J."/>
            <person name="Barry K."/>
            <person name="Miller A.N."/>
            <person name="Grigoriev I.V."/>
            <person name="Debuchy R."/>
            <person name="Gladieux P."/>
            <person name="Thoren M.H."/>
            <person name="Johannesson H."/>
        </authorList>
    </citation>
    <scope>NUCLEOTIDE SEQUENCE</scope>
    <source>
        <strain evidence="5">CBS 731.68</strain>
    </source>
</reference>
<accession>A0AAN6TXG3</accession>
<dbReference type="InterPro" id="IPR005110">
    <property type="entry name" value="MoeA_linker/N"/>
</dbReference>
<dbReference type="GO" id="GO:0005829">
    <property type="term" value="C:cytosol"/>
    <property type="evidence" value="ECO:0007669"/>
    <property type="project" value="TreeGrafter"/>
</dbReference>
<evidence type="ECO:0000259" key="4">
    <source>
        <dbReference type="SMART" id="SM00852"/>
    </source>
</evidence>
<keyword evidence="3" id="KW-0479">Metal-binding</keyword>
<dbReference type="SUPFAM" id="SSF53218">
    <property type="entry name" value="Molybdenum cofactor biosynthesis proteins"/>
    <property type="match status" value="1"/>
</dbReference>
<dbReference type="Gene3D" id="2.170.190.11">
    <property type="entry name" value="Molybdopterin biosynthesis moea protein, domain 3"/>
    <property type="match status" value="1"/>
</dbReference>
<feature type="domain" description="MoaB/Mog" evidence="4">
    <location>
        <begin position="148"/>
        <end position="288"/>
    </location>
</feature>
<dbReference type="GO" id="GO:0061598">
    <property type="term" value="F:molybdopterin adenylyltransferase activity"/>
    <property type="evidence" value="ECO:0007669"/>
    <property type="project" value="UniProtKB-UniRule"/>
</dbReference>
<dbReference type="Pfam" id="PF00994">
    <property type="entry name" value="MoCF_biosynth"/>
    <property type="match status" value="1"/>
</dbReference>
<comment type="similarity">
    <text evidence="1">In the C-terminal section; belongs to the MoeA family.</text>
</comment>
<keyword evidence="3" id="KW-0500">Molybdenum</keyword>
<keyword evidence="6" id="KW-1185">Reference proteome</keyword>
<dbReference type="SUPFAM" id="SSF63867">
    <property type="entry name" value="MoeA C-terminal domain-like"/>
    <property type="match status" value="1"/>
</dbReference>
<keyword evidence="3" id="KW-0808">Transferase</keyword>
<dbReference type="GO" id="GO:0061599">
    <property type="term" value="F:molybdopterin molybdotransferase activity"/>
    <property type="evidence" value="ECO:0007669"/>
    <property type="project" value="UniProtKB-UniRule"/>
</dbReference>
<dbReference type="EC" id="2.7.7.75" evidence="2"/>
<comment type="caution">
    <text evidence="5">The sequence shown here is derived from an EMBL/GenBank/DDBJ whole genome shotgun (WGS) entry which is preliminary data.</text>
</comment>
<dbReference type="CDD" id="cd00887">
    <property type="entry name" value="MoeA"/>
    <property type="match status" value="1"/>
</dbReference>
<dbReference type="EMBL" id="MU853232">
    <property type="protein sequence ID" value="KAK4122020.1"/>
    <property type="molecule type" value="Genomic_DNA"/>
</dbReference>
<reference evidence="5" key="1">
    <citation type="journal article" date="2023" name="Mol. Phylogenet. Evol.">
        <title>Genome-scale phylogeny and comparative genomics of the fungal order Sordariales.</title>
        <authorList>
            <person name="Hensen N."/>
            <person name="Bonometti L."/>
            <person name="Westerberg I."/>
            <person name="Brannstrom I.O."/>
            <person name="Guillou S."/>
            <person name="Cros-Aarteil S."/>
            <person name="Calhoun S."/>
            <person name="Haridas S."/>
            <person name="Kuo A."/>
            <person name="Mondo S."/>
            <person name="Pangilinan J."/>
            <person name="Riley R."/>
            <person name="LaButti K."/>
            <person name="Andreopoulos B."/>
            <person name="Lipzen A."/>
            <person name="Chen C."/>
            <person name="Yan M."/>
            <person name="Daum C."/>
            <person name="Ng V."/>
            <person name="Clum A."/>
            <person name="Steindorff A."/>
            <person name="Ohm R.A."/>
            <person name="Martin F."/>
            <person name="Silar P."/>
            <person name="Natvig D.O."/>
            <person name="Lalanne C."/>
            <person name="Gautier V."/>
            <person name="Ament-Velasquez S.L."/>
            <person name="Kruys A."/>
            <person name="Hutchinson M.I."/>
            <person name="Powell A.J."/>
            <person name="Barry K."/>
            <person name="Miller A.N."/>
            <person name="Grigoriev I.V."/>
            <person name="Debuchy R."/>
            <person name="Gladieux P."/>
            <person name="Hiltunen Thoren M."/>
            <person name="Johannesson H."/>
        </authorList>
    </citation>
    <scope>NUCLEOTIDE SEQUENCE</scope>
    <source>
        <strain evidence="5">CBS 731.68</strain>
    </source>
</reference>
<dbReference type="SMART" id="SM00852">
    <property type="entry name" value="MoCF_biosynth"/>
    <property type="match status" value="1"/>
</dbReference>
<dbReference type="GeneID" id="87830104"/>
<dbReference type="GO" id="GO:0046872">
    <property type="term" value="F:metal ion binding"/>
    <property type="evidence" value="ECO:0007669"/>
    <property type="project" value="UniProtKB-UniRule"/>
</dbReference>
<dbReference type="RefSeq" id="XP_062645791.1">
    <property type="nucleotide sequence ID" value="XM_062793335.1"/>
</dbReference>
<evidence type="ECO:0000313" key="5">
    <source>
        <dbReference type="EMBL" id="KAK4122020.1"/>
    </source>
</evidence>
<dbReference type="NCBIfam" id="TIGR00177">
    <property type="entry name" value="molyb_syn"/>
    <property type="match status" value="1"/>
</dbReference>
<proteinExistence type="inferred from homology"/>
<name>A0AAN6TXG3_9PEZI</name>
<protein>
    <recommendedName>
        <fullName evidence="2">molybdopterin adenylyltransferase</fullName>
        <ecNumber evidence="2">2.7.7.75</ecNumber>
    </recommendedName>
</protein>
<comment type="similarity">
    <text evidence="3">Belongs to the MoeA family.</text>
</comment>
<dbReference type="AlphaFoldDB" id="A0AAN6TXG3"/>
<comment type="catalytic activity">
    <reaction evidence="3">
        <text>adenylyl-molybdopterin + molybdate = Mo-molybdopterin + AMP + H(+)</text>
        <dbReference type="Rhea" id="RHEA:35047"/>
        <dbReference type="ChEBI" id="CHEBI:15378"/>
        <dbReference type="ChEBI" id="CHEBI:36264"/>
        <dbReference type="ChEBI" id="CHEBI:62727"/>
        <dbReference type="ChEBI" id="CHEBI:71302"/>
        <dbReference type="ChEBI" id="CHEBI:456215"/>
    </reaction>
</comment>
<dbReference type="Gene3D" id="2.40.340.10">
    <property type="entry name" value="MoeA, C-terminal, domain IV"/>
    <property type="match status" value="1"/>
</dbReference>
<dbReference type="Gene3D" id="3.40.980.10">
    <property type="entry name" value="MoaB/Mog-like domain"/>
    <property type="match status" value="1"/>
</dbReference>
<dbReference type="InterPro" id="IPR001453">
    <property type="entry name" value="MoaB/Mog_dom"/>
</dbReference>
<comment type="catalytic activity">
    <reaction evidence="3">
        <text>molybdopterin + ATP + H(+) = adenylyl-molybdopterin + diphosphate</text>
        <dbReference type="Rhea" id="RHEA:31331"/>
        <dbReference type="ChEBI" id="CHEBI:15378"/>
        <dbReference type="ChEBI" id="CHEBI:30616"/>
        <dbReference type="ChEBI" id="CHEBI:33019"/>
        <dbReference type="ChEBI" id="CHEBI:58698"/>
        <dbReference type="ChEBI" id="CHEBI:62727"/>
    </reaction>
</comment>
<dbReference type="InterPro" id="IPR036688">
    <property type="entry name" value="MoeA_C_domain_IV_sf"/>
</dbReference>